<name>B3V652_9ARCH</name>
<evidence type="ECO:0000256" key="2">
    <source>
        <dbReference type="ARBA" id="ARBA00010447"/>
    </source>
</evidence>
<dbReference type="InterPro" id="IPR016454">
    <property type="entry name" value="Cysteine_dSase"/>
</dbReference>
<evidence type="ECO:0000256" key="3">
    <source>
        <dbReference type="ARBA" id="ARBA00012239"/>
    </source>
</evidence>
<dbReference type="AlphaFoldDB" id="B3V652"/>
<keyword evidence="5" id="KW-0663">Pyridoxal phosphate</keyword>
<organism evidence="8">
    <name type="scientific">uncultured marine crenarchaeote KM3-153-F8</name>
    <dbReference type="NCBI Taxonomy" id="526665"/>
    <lineage>
        <taxon>Archaea</taxon>
        <taxon>Nitrososphaerota</taxon>
        <taxon>Nitrososphaeria</taxon>
        <taxon>Nitrosopumilales</taxon>
        <taxon>environmental samples</taxon>
    </lineage>
</organism>
<dbReference type="PIRSF" id="PIRSF005572">
    <property type="entry name" value="NifS"/>
    <property type="match status" value="1"/>
</dbReference>
<dbReference type="InterPro" id="IPR015422">
    <property type="entry name" value="PyrdxlP-dep_Trfase_small"/>
</dbReference>
<dbReference type="EC" id="2.8.1.7" evidence="3"/>
<evidence type="ECO:0000256" key="5">
    <source>
        <dbReference type="ARBA" id="ARBA00022898"/>
    </source>
</evidence>
<sequence>MTPENFLNIKDDFPILSRLIQGKEFIYLDSAATTQKPNSVIDSITDYYKNYNSNIHRGIYSISIEATEHYENSRTNVSNFIHAKSPNEIVFTRNATESINLVANTWVNKNLQKGDSIILTEMEHHSNLVPWQIIAKKLELNLEFIPINNEGILILDNLDDLFSNNGKFLAITHVSNVLGTINPVKEIIAKAHDFGIVTLVDAAQSVPHMPVDVSSINSDFLVFSGHKMLGPSGIGVLHAKQELLQNMDPFLYGGDMISSVSLHNAQWNDIPWKFEAGTQNIAGSIGLGTAIDYLNHLSMTNIRKHEQNLLSYALKRLNELDGIHIFGPKNPEITGGVVSFSYSDFHPHDIASILDTESIAIRAGHHCAQPLVEKLGVPATTRASFYIYNDKSDIDKLVHGLEKVRSVLS</sequence>
<dbReference type="Gene3D" id="3.40.640.10">
    <property type="entry name" value="Type I PLP-dependent aspartate aminotransferase-like (Major domain)"/>
    <property type="match status" value="1"/>
</dbReference>
<keyword evidence="4 8" id="KW-0808">Transferase</keyword>
<dbReference type="Pfam" id="PF00266">
    <property type="entry name" value="Aminotran_5"/>
    <property type="match status" value="1"/>
</dbReference>
<dbReference type="GO" id="GO:0006534">
    <property type="term" value="P:cysteine metabolic process"/>
    <property type="evidence" value="ECO:0007669"/>
    <property type="project" value="InterPro"/>
</dbReference>
<dbReference type="GO" id="GO:0030170">
    <property type="term" value="F:pyridoxal phosphate binding"/>
    <property type="evidence" value="ECO:0007669"/>
    <property type="project" value="InterPro"/>
</dbReference>
<dbReference type="InterPro" id="IPR015424">
    <property type="entry name" value="PyrdxlP-dep_Trfase"/>
</dbReference>
<dbReference type="NCBIfam" id="TIGR01979">
    <property type="entry name" value="sufS"/>
    <property type="match status" value="1"/>
</dbReference>
<evidence type="ECO:0000313" key="8">
    <source>
        <dbReference type="EMBL" id="ACF09776.1"/>
    </source>
</evidence>
<comment type="cofactor">
    <cofactor evidence="1">
        <name>pyridoxal 5'-phosphate</name>
        <dbReference type="ChEBI" id="CHEBI:597326"/>
    </cofactor>
</comment>
<evidence type="ECO:0000256" key="6">
    <source>
        <dbReference type="ARBA" id="ARBA00050776"/>
    </source>
</evidence>
<dbReference type="InterPro" id="IPR015421">
    <property type="entry name" value="PyrdxlP-dep_Trfase_major"/>
</dbReference>
<feature type="domain" description="Aminotransferase class V" evidence="7">
    <location>
        <begin position="26"/>
        <end position="397"/>
    </location>
</feature>
<dbReference type="GO" id="GO:0031071">
    <property type="term" value="F:cysteine desulfurase activity"/>
    <property type="evidence" value="ECO:0007669"/>
    <property type="project" value="UniProtKB-EC"/>
</dbReference>
<proteinExistence type="inferred from homology"/>
<evidence type="ECO:0000256" key="4">
    <source>
        <dbReference type="ARBA" id="ARBA00022679"/>
    </source>
</evidence>
<dbReference type="PANTHER" id="PTHR43586">
    <property type="entry name" value="CYSTEINE DESULFURASE"/>
    <property type="match status" value="1"/>
</dbReference>
<protein>
    <recommendedName>
        <fullName evidence="3">cysteine desulfurase</fullName>
        <ecNumber evidence="3">2.8.1.7</ecNumber>
    </recommendedName>
</protein>
<accession>B3V652</accession>
<dbReference type="InterPro" id="IPR000192">
    <property type="entry name" value="Aminotrans_V_dom"/>
</dbReference>
<dbReference type="Gene3D" id="3.90.1150.10">
    <property type="entry name" value="Aspartate Aminotransferase, domain 1"/>
    <property type="match status" value="1"/>
</dbReference>
<comment type="similarity">
    <text evidence="2">Belongs to the class-V pyridoxal-phosphate-dependent aminotransferase family. Csd subfamily.</text>
</comment>
<dbReference type="CDD" id="cd06453">
    <property type="entry name" value="SufS_like"/>
    <property type="match status" value="1"/>
</dbReference>
<reference evidence="8" key="2">
    <citation type="submission" date="2008-08" db="EMBL/GenBank/DDBJ databases">
        <authorList>
            <person name="Martin-Cuadrado A.-B."/>
            <person name="Rodriguez-Valera F."/>
            <person name="Moreira D."/>
            <person name="Alba J.-C."/>
            <person name="Ivars-Martinez E."/>
            <person name="Henn M.R."/>
            <person name="Talla E."/>
            <person name="Lopez-Garcia P."/>
        </authorList>
    </citation>
    <scope>NUCLEOTIDE SEQUENCE</scope>
</reference>
<dbReference type="PANTHER" id="PTHR43586:SF8">
    <property type="entry name" value="CYSTEINE DESULFURASE 1, CHLOROPLASTIC"/>
    <property type="match status" value="1"/>
</dbReference>
<dbReference type="SUPFAM" id="SSF53383">
    <property type="entry name" value="PLP-dependent transferases"/>
    <property type="match status" value="1"/>
</dbReference>
<dbReference type="EMBL" id="EU686631">
    <property type="protein sequence ID" value="ACF09776.1"/>
    <property type="molecule type" value="Genomic_DNA"/>
</dbReference>
<reference evidence="8" key="1">
    <citation type="journal article" date="2008" name="ISME J.">
        <title>Hindsight in the relative abundance, metabolic potential and genome dynamics of uncultivated marine archaea from comparative metagenomic analyses of bathypelagic plankton of different oceanic regions.</title>
        <authorList>
            <person name="Martin-Cuadrado A.B."/>
            <person name="Rodriguez-Valera F."/>
            <person name="Moreira D."/>
            <person name="Alba J.C."/>
            <person name="Ivars-Martinez E."/>
            <person name="Henn M.R."/>
            <person name="Talla E."/>
            <person name="Lopez-Garcia P."/>
        </authorList>
    </citation>
    <scope>NUCLEOTIDE SEQUENCE</scope>
</reference>
<dbReference type="InterPro" id="IPR010970">
    <property type="entry name" value="Cys_dSase_SufS"/>
</dbReference>
<evidence type="ECO:0000256" key="1">
    <source>
        <dbReference type="ARBA" id="ARBA00001933"/>
    </source>
</evidence>
<comment type="catalytic activity">
    <reaction evidence="6">
        <text>(sulfur carrier)-H + L-cysteine = (sulfur carrier)-SH + L-alanine</text>
        <dbReference type="Rhea" id="RHEA:43892"/>
        <dbReference type="Rhea" id="RHEA-COMP:14737"/>
        <dbReference type="Rhea" id="RHEA-COMP:14739"/>
        <dbReference type="ChEBI" id="CHEBI:29917"/>
        <dbReference type="ChEBI" id="CHEBI:35235"/>
        <dbReference type="ChEBI" id="CHEBI:57972"/>
        <dbReference type="ChEBI" id="CHEBI:64428"/>
        <dbReference type="EC" id="2.8.1.7"/>
    </reaction>
</comment>
<evidence type="ECO:0000259" key="7">
    <source>
        <dbReference type="Pfam" id="PF00266"/>
    </source>
</evidence>